<protein>
    <submittedName>
        <fullName evidence="2">Uncharacterized protein</fullName>
    </submittedName>
</protein>
<dbReference type="Proteomes" id="UP000247634">
    <property type="component" value="Chromosome"/>
</dbReference>
<gene>
    <name evidence="2" type="ORF">DMT42_17730</name>
</gene>
<evidence type="ECO:0000313" key="3">
    <source>
        <dbReference type="Proteomes" id="UP000247634"/>
    </source>
</evidence>
<reference evidence="2 3" key="1">
    <citation type="submission" date="2018-06" db="EMBL/GenBank/DDBJ databases">
        <title>The complete genome sequence of a nosiheptide producer Streptomyces actuosus ATCC 25421: deducing the ability of producing a new class III lantibiotics.</title>
        <authorList>
            <person name="Liu W."/>
            <person name="Sun F."/>
            <person name="Hu Y."/>
        </authorList>
    </citation>
    <scope>NUCLEOTIDE SEQUENCE [LARGE SCALE GENOMIC DNA]</scope>
    <source>
        <strain evidence="2 3">ATCC 25421</strain>
    </source>
</reference>
<name>A0A2U9P2Y8_STRAS</name>
<keyword evidence="3" id="KW-1185">Reference proteome</keyword>
<feature type="region of interest" description="Disordered" evidence="1">
    <location>
        <begin position="37"/>
        <end position="105"/>
    </location>
</feature>
<sequence>MVAVAPTAGGGVGAAPGGIRPRCAAAYGQIRAVSFRRPLRADTPRHVPSPPSAAPPLSPLRCGQPPADLAAGSRAAGAARVGAAAPRWRRAARPTPGQPRCRVPCRWRAGGRRTSSAAQLTAPRCAAQPPVPVSVRCRSPRCGRGRT</sequence>
<dbReference type="KEGG" id="sact:DMT42_17730"/>
<feature type="compositionally biased region" description="Pro residues" evidence="1">
    <location>
        <begin position="47"/>
        <end position="58"/>
    </location>
</feature>
<dbReference type="EMBL" id="CP029788">
    <property type="protein sequence ID" value="AWT43976.1"/>
    <property type="molecule type" value="Genomic_DNA"/>
</dbReference>
<accession>A0A2U9P2Y8</accession>
<feature type="compositionally biased region" description="Low complexity" evidence="1">
    <location>
        <begin position="65"/>
        <end position="86"/>
    </location>
</feature>
<proteinExistence type="predicted"/>
<organism evidence="2 3">
    <name type="scientific">Streptomyces actuosus</name>
    <dbReference type="NCBI Taxonomy" id="1885"/>
    <lineage>
        <taxon>Bacteria</taxon>
        <taxon>Bacillati</taxon>
        <taxon>Actinomycetota</taxon>
        <taxon>Actinomycetes</taxon>
        <taxon>Kitasatosporales</taxon>
        <taxon>Streptomycetaceae</taxon>
        <taxon>Streptomyces</taxon>
    </lineage>
</organism>
<dbReference type="AlphaFoldDB" id="A0A2U9P2Y8"/>
<evidence type="ECO:0000313" key="2">
    <source>
        <dbReference type="EMBL" id="AWT43976.1"/>
    </source>
</evidence>
<evidence type="ECO:0000256" key="1">
    <source>
        <dbReference type="SAM" id="MobiDB-lite"/>
    </source>
</evidence>